<evidence type="ECO:0000256" key="1">
    <source>
        <dbReference type="ARBA" id="ARBA00002313"/>
    </source>
</evidence>
<feature type="transmembrane region" description="Helical" evidence="14">
    <location>
        <begin position="177"/>
        <end position="208"/>
    </location>
</feature>
<evidence type="ECO:0000256" key="6">
    <source>
        <dbReference type="ARBA" id="ARBA00022692"/>
    </source>
</evidence>
<feature type="transmembrane region" description="Helical" evidence="14">
    <location>
        <begin position="220"/>
        <end position="241"/>
    </location>
</feature>
<proteinExistence type="inferred from homology"/>
<dbReference type="InterPro" id="IPR037294">
    <property type="entry name" value="ABC_BtuC-like"/>
</dbReference>
<protein>
    <recommendedName>
        <fullName evidence="12">High-affinity zinc uptake system membrane protein ZnuB</fullName>
    </recommendedName>
</protein>
<feature type="transmembrane region" description="Helical" evidence="14">
    <location>
        <begin position="134"/>
        <end position="152"/>
    </location>
</feature>
<keyword evidence="6 13" id="KW-0812">Transmembrane</keyword>
<evidence type="ECO:0000256" key="5">
    <source>
        <dbReference type="ARBA" id="ARBA00022475"/>
    </source>
</evidence>
<keyword evidence="16" id="KW-1185">Reference proteome</keyword>
<evidence type="ECO:0000256" key="3">
    <source>
        <dbReference type="ARBA" id="ARBA00008034"/>
    </source>
</evidence>
<organism evidence="15 16">
    <name type="scientific">Hydrogenovibrio thermophilus</name>
    <dbReference type="NCBI Taxonomy" id="265883"/>
    <lineage>
        <taxon>Bacteria</taxon>
        <taxon>Pseudomonadati</taxon>
        <taxon>Pseudomonadota</taxon>
        <taxon>Gammaproteobacteria</taxon>
        <taxon>Thiotrichales</taxon>
        <taxon>Piscirickettsiaceae</taxon>
        <taxon>Hydrogenovibrio</taxon>
    </lineage>
</organism>
<dbReference type="RefSeq" id="WP_128384484.1">
    <property type="nucleotide sequence ID" value="NZ_CP035033.1"/>
</dbReference>
<keyword evidence="8" id="KW-0864">Zinc transport</keyword>
<comment type="function">
    <text evidence="1">Involved in the high-affinity zinc uptake transport system.</text>
</comment>
<dbReference type="InterPro" id="IPR001626">
    <property type="entry name" value="ABC_TroCD"/>
</dbReference>
<comment type="similarity">
    <text evidence="3 13">Belongs to the ABC-3 integral membrane protein family.</text>
</comment>
<dbReference type="GO" id="GO:0043190">
    <property type="term" value="C:ATP-binding cassette (ABC) transporter complex"/>
    <property type="evidence" value="ECO:0007669"/>
    <property type="project" value="InterPro"/>
</dbReference>
<dbReference type="Gene3D" id="1.10.3470.10">
    <property type="entry name" value="ABC transporter involved in vitamin B12 uptake, BtuC"/>
    <property type="match status" value="1"/>
</dbReference>
<dbReference type="CDD" id="cd06550">
    <property type="entry name" value="TM_ABC_iron-siderophores_like"/>
    <property type="match status" value="1"/>
</dbReference>
<dbReference type="PANTHER" id="PTHR30477:SF23">
    <property type="entry name" value="HIGH-AFFINITY ZINC UPTAKE SYSTEM MEMBRANE PROTEIN ZNUB"/>
    <property type="match status" value="1"/>
</dbReference>
<evidence type="ECO:0000256" key="7">
    <source>
        <dbReference type="ARBA" id="ARBA00022833"/>
    </source>
</evidence>
<name>A0A410H1M9_9GAMM</name>
<dbReference type="KEGG" id="htr:EPV75_03525"/>
<keyword evidence="4 13" id="KW-0813">Transport</keyword>
<accession>A0A410H1M9</accession>
<evidence type="ECO:0000256" key="2">
    <source>
        <dbReference type="ARBA" id="ARBA00004651"/>
    </source>
</evidence>
<dbReference type="Proteomes" id="UP000285478">
    <property type="component" value="Chromosome"/>
</dbReference>
<feature type="transmembrane region" description="Helical" evidence="14">
    <location>
        <begin position="247"/>
        <end position="263"/>
    </location>
</feature>
<dbReference type="GO" id="GO:0010043">
    <property type="term" value="P:response to zinc ion"/>
    <property type="evidence" value="ECO:0007669"/>
    <property type="project" value="TreeGrafter"/>
</dbReference>
<keyword evidence="10" id="KW-0406">Ion transport</keyword>
<evidence type="ECO:0000256" key="4">
    <source>
        <dbReference type="ARBA" id="ARBA00022448"/>
    </source>
</evidence>
<evidence type="ECO:0000313" key="15">
    <source>
        <dbReference type="EMBL" id="QAB14805.1"/>
    </source>
</evidence>
<dbReference type="PANTHER" id="PTHR30477">
    <property type="entry name" value="ABC-TRANSPORTER METAL-BINDING PROTEIN"/>
    <property type="match status" value="1"/>
</dbReference>
<feature type="transmembrane region" description="Helical" evidence="14">
    <location>
        <begin position="40"/>
        <end position="58"/>
    </location>
</feature>
<dbReference type="GO" id="GO:0055085">
    <property type="term" value="P:transmembrane transport"/>
    <property type="evidence" value="ECO:0007669"/>
    <property type="project" value="InterPro"/>
</dbReference>
<feature type="transmembrane region" description="Helical" evidence="14">
    <location>
        <begin position="12"/>
        <end position="34"/>
    </location>
</feature>
<dbReference type="AlphaFoldDB" id="A0A410H1M9"/>
<dbReference type="EMBL" id="CP035033">
    <property type="protein sequence ID" value="QAB14805.1"/>
    <property type="molecule type" value="Genomic_DNA"/>
</dbReference>
<evidence type="ECO:0000313" key="16">
    <source>
        <dbReference type="Proteomes" id="UP000285478"/>
    </source>
</evidence>
<keyword evidence="11 14" id="KW-0472">Membrane</keyword>
<evidence type="ECO:0000256" key="8">
    <source>
        <dbReference type="ARBA" id="ARBA00022906"/>
    </source>
</evidence>
<evidence type="ECO:0000256" key="13">
    <source>
        <dbReference type="RuleBase" id="RU003943"/>
    </source>
</evidence>
<evidence type="ECO:0000256" key="12">
    <source>
        <dbReference type="ARBA" id="ARBA00040080"/>
    </source>
</evidence>
<sequence length="268" mass="28878">MIDLLLNPPLFLILALVGGLLIALIAAPLGVFMVWQKQSYFGAALAHSALLGVSFGLLLEINLTFAVILISLLVAISVHLIKEKTKLSSDTLLGILAHSSLAIGLILLSFQTDIQLDILAYLFGDILSIERLDVFFIVILGGLVALFFKLHWQDLLNLTLNPELAQIEGVPTRKVQLYYVLLLALIIAVAMKIVGVLLITSLLIIPAAAARKYAHSPEQMLGISILIGFMSVLLGLLASLLIDLPTGPSIVAIATMIFLISLLRKESA</sequence>
<dbReference type="SUPFAM" id="SSF81345">
    <property type="entry name" value="ABC transporter involved in vitamin B12 uptake, BtuC"/>
    <property type="match status" value="1"/>
</dbReference>
<evidence type="ECO:0000256" key="14">
    <source>
        <dbReference type="SAM" id="Phobius"/>
    </source>
</evidence>
<gene>
    <name evidence="15" type="ORF">EPV75_03525</name>
</gene>
<keyword evidence="9 14" id="KW-1133">Transmembrane helix</keyword>
<keyword evidence="5" id="KW-1003">Cell membrane</keyword>
<comment type="subcellular location">
    <subcellularLocation>
        <location evidence="2 13">Cell membrane</location>
        <topology evidence="2 13">Multi-pass membrane protein</topology>
    </subcellularLocation>
</comment>
<evidence type="ECO:0000256" key="11">
    <source>
        <dbReference type="ARBA" id="ARBA00023136"/>
    </source>
</evidence>
<evidence type="ECO:0000256" key="10">
    <source>
        <dbReference type="ARBA" id="ARBA00023065"/>
    </source>
</evidence>
<dbReference type="GO" id="GO:0006829">
    <property type="term" value="P:zinc ion transport"/>
    <property type="evidence" value="ECO:0007669"/>
    <property type="project" value="UniProtKB-KW"/>
</dbReference>
<reference evidence="15 16" key="1">
    <citation type="journal article" date="2018" name="Environ. Microbiol.">
        <title>Genomes of ubiquitous marine and hypersaline Hydrogenovibrio, Thiomicrorhabdus and Thiomicrospira spp. encode a diversity of mechanisms to sustain chemolithoautotrophy in heterogeneous environments.</title>
        <authorList>
            <person name="Scott K.M."/>
            <person name="Williams J."/>
            <person name="Porter C.M.B."/>
            <person name="Russel S."/>
            <person name="Harmer T.L."/>
            <person name="Paul J.H."/>
            <person name="Antonen K.M."/>
            <person name="Bridges M.K."/>
            <person name="Camper G.J."/>
            <person name="Campla C.K."/>
            <person name="Casella L.G."/>
            <person name="Chase E."/>
            <person name="Conrad J.W."/>
            <person name="Cruz M.C."/>
            <person name="Dunlap D.S."/>
            <person name="Duran L."/>
            <person name="Fahsbender E.M."/>
            <person name="Goldsmith D.B."/>
            <person name="Keeley R.F."/>
            <person name="Kondoff M.R."/>
            <person name="Kussy B.I."/>
            <person name="Lane M.K."/>
            <person name="Lawler S."/>
            <person name="Leigh B.A."/>
            <person name="Lewis C."/>
            <person name="Lostal L.M."/>
            <person name="Marking D."/>
            <person name="Mancera P.A."/>
            <person name="McClenthan E.C."/>
            <person name="McIntyre E.A."/>
            <person name="Mine J.A."/>
            <person name="Modi S."/>
            <person name="Moore B.D."/>
            <person name="Morgan W.A."/>
            <person name="Nelson K.M."/>
            <person name="Nguyen K.N."/>
            <person name="Ogburn N."/>
            <person name="Parrino D.G."/>
            <person name="Pedapudi A.D."/>
            <person name="Pelham R.P."/>
            <person name="Preece A.M."/>
            <person name="Rampersad E.A."/>
            <person name="Richardson J.C."/>
            <person name="Rodgers C.M."/>
            <person name="Schaffer B.L."/>
            <person name="Sheridan N.E."/>
            <person name="Solone M.R."/>
            <person name="Staley Z.R."/>
            <person name="Tabuchi M."/>
            <person name="Waide R.J."/>
            <person name="Wanjugi P.W."/>
            <person name="Young S."/>
            <person name="Clum A."/>
            <person name="Daum C."/>
            <person name="Huntemann M."/>
            <person name="Ivanova N."/>
            <person name="Kyrpides N."/>
            <person name="Mikhailova N."/>
            <person name="Palaniappan K."/>
            <person name="Pillay M."/>
            <person name="Reddy T.B.K."/>
            <person name="Shapiro N."/>
            <person name="Stamatis D."/>
            <person name="Varghese N."/>
            <person name="Woyke T."/>
            <person name="Boden R."/>
            <person name="Freyermuth S.K."/>
            <person name="Kerfeld C.A."/>
        </authorList>
    </citation>
    <scope>NUCLEOTIDE SEQUENCE [LARGE SCALE GENOMIC DNA]</scope>
    <source>
        <strain evidence="15 16">JR-2</strain>
    </source>
</reference>
<dbReference type="Pfam" id="PF00950">
    <property type="entry name" value="ABC-3"/>
    <property type="match status" value="1"/>
</dbReference>
<evidence type="ECO:0000256" key="9">
    <source>
        <dbReference type="ARBA" id="ARBA00022989"/>
    </source>
</evidence>
<keyword evidence="7" id="KW-0862">Zinc</keyword>